<dbReference type="Proteomes" id="UP001180556">
    <property type="component" value="Unassembled WGS sequence"/>
</dbReference>
<evidence type="ECO:0000259" key="3">
    <source>
        <dbReference type="Pfam" id="PF13193"/>
    </source>
</evidence>
<evidence type="ECO:0000313" key="4">
    <source>
        <dbReference type="EMBL" id="MDT0492007.1"/>
    </source>
</evidence>
<sequence length="503" mass="52653">MQSAEVSFLEPFFGMARDDPDRPAVVDNGLVVGYGTLAGWARSVARSVAPRTAEPQPPVGIVTHHSARDVAAILGVLAAGRAYVPLEAGHPEARLAAVLTRLGCREAVATAESGWQPPAESVIRPRWALTDAPPAAGDGLPVAPRPEDPAYVLFTSGSTGDPKGVVVPHRAPAAVVPTLRTLYGIGPDACVLHFHGAGGDTSLEEILPTLTGGATLVLDDAAQEGFGRVVEEQGVSVAVLPTGFWNTLTGDLLHQGAGLPASLRTVVIGGEAVRADMLERWRLLGADGVRLLNTYGSTETALVTHAVLLAGPGAPPLPETGGDLPIGHPLPHVGQRVGPEGELYVSGPNLALGYHRAPATTAARFVEKDGRRWYRTGDLVEAAGDGALVFRGRSDHQVKIRGYRVDLLDVEELIGRCEGVAAVAASRVERAGHSTLAAFFVPLPDHGPGEVAADVRARLARTAPPHLVPSLIVPVEALERTHTGKVDRDATRDRHLDTSAAPR</sequence>
<keyword evidence="5" id="KW-1185">Reference proteome</keyword>
<reference evidence="5" key="1">
    <citation type="submission" date="2023-07" db="EMBL/GenBank/DDBJ databases">
        <title>30 novel species of actinomycetes from the DSMZ collection.</title>
        <authorList>
            <person name="Nouioui I."/>
        </authorList>
    </citation>
    <scope>NUCLEOTIDE SEQUENCE [LARGE SCALE GENOMIC DNA]</scope>
    <source>
        <strain evidence="5">DSM 40932</strain>
    </source>
</reference>
<organism evidence="4 5">
    <name type="scientific">Streptomyces stephensoniae</name>
    <dbReference type="NCBI Taxonomy" id="3375367"/>
    <lineage>
        <taxon>Bacteria</taxon>
        <taxon>Bacillati</taxon>
        <taxon>Actinomycetota</taxon>
        <taxon>Actinomycetes</taxon>
        <taxon>Kitasatosporales</taxon>
        <taxon>Streptomycetaceae</taxon>
        <taxon>Streptomyces</taxon>
    </lineage>
</organism>
<dbReference type="SUPFAM" id="SSF56801">
    <property type="entry name" value="Acetyl-CoA synthetase-like"/>
    <property type="match status" value="1"/>
</dbReference>
<dbReference type="PROSITE" id="PS00455">
    <property type="entry name" value="AMP_BINDING"/>
    <property type="match status" value="1"/>
</dbReference>
<dbReference type="InterPro" id="IPR020845">
    <property type="entry name" value="AMP-binding_CS"/>
</dbReference>
<dbReference type="Pfam" id="PF00501">
    <property type="entry name" value="AMP-binding"/>
    <property type="match status" value="1"/>
</dbReference>
<evidence type="ECO:0000313" key="5">
    <source>
        <dbReference type="Proteomes" id="UP001180556"/>
    </source>
</evidence>
<protein>
    <submittedName>
        <fullName evidence="4">AMP-binding protein</fullName>
    </submittedName>
</protein>
<dbReference type="PANTHER" id="PTHR45527:SF1">
    <property type="entry name" value="FATTY ACID SYNTHASE"/>
    <property type="match status" value="1"/>
</dbReference>
<accession>A0ABU2W2C2</accession>
<dbReference type="Pfam" id="PF13193">
    <property type="entry name" value="AMP-binding_C"/>
    <property type="match status" value="1"/>
</dbReference>
<comment type="caution">
    <text evidence="4">The sequence shown here is derived from an EMBL/GenBank/DDBJ whole genome shotgun (WGS) entry which is preliminary data.</text>
</comment>
<gene>
    <name evidence="4" type="ORF">RM717_15960</name>
</gene>
<evidence type="ECO:0000259" key="2">
    <source>
        <dbReference type="Pfam" id="PF00501"/>
    </source>
</evidence>
<dbReference type="Gene3D" id="3.40.50.12780">
    <property type="entry name" value="N-terminal domain of ligase-like"/>
    <property type="match status" value="1"/>
</dbReference>
<feature type="domain" description="AMP-dependent synthetase/ligase" evidence="2">
    <location>
        <begin position="16"/>
        <end position="355"/>
    </location>
</feature>
<dbReference type="InterPro" id="IPR025110">
    <property type="entry name" value="AMP-bd_C"/>
</dbReference>
<dbReference type="InterPro" id="IPR000873">
    <property type="entry name" value="AMP-dep_synth/lig_dom"/>
</dbReference>
<dbReference type="InterPro" id="IPR045851">
    <property type="entry name" value="AMP-bd_C_sf"/>
</dbReference>
<dbReference type="EMBL" id="JAVRFG010000018">
    <property type="protein sequence ID" value="MDT0492007.1"/>
    <property type="molecule type" value="Genomic_DNA"/>
</dbReference>
<name>A0ABU2W2C2_9ACTN</name>
<dbReference type="Gene3D" id="3.30.300.30">
    <property type="match status" value="1"/>
</dbReference>
<dbReference type="InterPro" id="IPR042099">
    <property type="entry name" value="ANL_N_sf"/>
</dbReference>
<evidence type="ECO:0000256" key="1">
    <source>
        <dbReference type="SAM" id="MobiDB-lite"/>
    </source>
</evidence>
<feature type="compositionally biased region" description="Basic and acidic residues" evidence="1">
    <location>
        <begin position="483"/>
        <end position="497"/>
    </location>
</feature>
<dbReference type="RefSeq" id="WP_311600261.1">
    <property type="nucleotide sequence ID" value="NZ_JAVRFG010000018.1"/>
</dbReference>
<dbReference type="PANTHER" id="PTHR45527">
    <property type="entry name" value="NONRIBOSOMAL PEPTIDE SYNTHETASE"/>
    <property type="match status" value="1"/>
</dbReference>
<proteinExistence type="predicted"/>
<feature type="domain" description="AMP-binding enzyme C-terminal" evidence="3">
    <location>
        <begin position="410"/>
        <end position="485"/>
    </location>
</feature>
<feature type="region of interest" description="Disordered" evidence="1">
    <location>
        <begin position="483"/>
        <end position="503"/>
    </location>
</feature>